<dbReference type="Pfam" id="PF01960">
    <property type="entry name" value="ArgJ"/>
    <property type="match status" value="1"/>
</dbReference>
<feature type="chain" id="PRO_5023472002" description="Arginine biosynthesis bifunctional protein ArgJ beta chain" evidence="8">
    <location>
        <begin position="180"/>
        <end position="389"/>
    </location>
</feature>
<dbReference type="PANTHER" id="PTHR23100">
    <property type="entry name" value="ARGININE BIOSYNTHESIS BIFUNCTIONAL PROTEIN ARGJ"/>
    <property type="match status" value="1"/>
</dbReference>
<feature type="site" description="Involved in the stabilization of negative charge on the oxyanion by the formation of the oxyanion hole" evidence="8">
    <location>
        <position position="110"/>
    </location>
</feature>
<comment type="pathway">
    <text evidence="8">Amino-acid biosynthesis; L-arginine biosynthesis; N(2)-acetyl-L-ornithine from L-glutamate: step 1/4.</text>
</comment>
<dbReference type="InterPro" id="IPR002813">
    <property type="entry name" value="Arg_biosynth_ArgJ"/>
</dbReference>
<comment type="subcellular location">
    <subcellularLocation>
        <location evidence="1 8">Cytoplasm</location>
    </subcellularLocation>
</comment>
<feature type="site" description="Cleavage; by autolysis" evidence="8">
    <location>
        <begin position="179"/>
        <end position="180"/>
    </location>
</feature>
<comment type="function">
    <text evidence="8">Catalyzes two activities which are involved in the cyclic version of arginine biosynthesis: the synthesis of N-acetylglutamate from glutamate and acetyl-CoA as the acetyl donor, and of ornithine by transacetylation between N(2)-acetylornithine and glutamate.</text>
</comment>
<keyword evidence="8" id="KW-0511">Multifunctional enzyme</keyword>
<dbReference type="GO" id="GO:0006526">
    <property type="term" value="P:L-arginine biosynthetic process"/>
    <property type="evidence" value="ECO:0007669"/>
    <property type="project" value="UniProtKB-UniRule"/>
</dbReference>
<dbReference type="GO" id="GO:0006592">
    <property type="term" value="P:ornithine biosynthetic process"/>
    <property type="evidence" value="ECO:0007669"/>
    <property type="project" value="TreeGrafter"/>
</dbReference>
<feature type="binding site" evidence="8">
    <location>
        <position position="147"/>
    </location>
    <ligand>
        <name>substrate</name>
    </ligand>
</feature>
<dbReference type="SUPFAM" id="SSF56266">
    <property type="entry name" value="DmpA/ArgJ-like"/>
    <property type="match status" value="1"/>
</dbReference>
<keyword evidence="10" id="KW-1185">Reference proteome</keyword>
<dbReference type="AlphaFoldDB" id="A0A420W7Y6"/>
<keyword evidence="4 8" id="KW-0963">Cytoplasm</keyword>
<evidence type="ECO:0000256" key="4">
    <source>
        <dbReference type="ARBA" id="ARBA00022490"/>
    </source>
</evidence>
<evidence type="ECO:0000256" key="1">
    <source>
        <dbReference type="ARBA" id="ARBA00004496"/>
    </source>
</evidence>
<feature type="binding site" evidence="8">
    <location>
        <position position="169"/>
    </location>
    <ligand>
        <name>substrate</name>
    </ligand>
</feature>
<feature type="site" description="Involved in the stabilization of negative charge on the oxyanion by the formation of the oxyanion hole" evidence="8">
    <location>
        <position position="111"/>
    </location>
</feature>
<comment type="pathway">
    <text evidence="8">Amino-acid biosynthesis; L-arginine biosynthesis; L-ornithine and N-acetyl-L-glutamate from L-glutamate and N(2)-acetyl-L-ornithine (cyclic): step 1/1.</text>
</comment>
<dbReference type="GO" id="GO:0004042">
    <property type="term" value="F:L-glutamate N-acetyltransferase activity"/>
    <property type="evidence" value="ECO:0007669"/>
    <property type="project" value="UniProtKB-UniRule"/>
</dbReference>
<keyword evidence="7 8" id="KW-0012">Acyltransferase</keyword>
<comment type="catalytic activity">
    <reaction evidence="8">
        <text>N(2)-acetyl-L-ornithine + L-glutamate = N-acetyl-L-glutamate + L-ornithine</text>
        <dbReference type="Rhea" id="RHEA:15349"/>
        <dbReference type="ChEBI" id="CHEBI:29985"/>
        <dbReference type="ChEBI" id="CHEBI:44337"/>
        <dbReference type="ChEBI" id="CHEBI:46911"/>
        <dbReference type="ChEBI" id="CHEBI:57805"/>
        <dbReference type="EC" id="2.3.1.35"/>
    </reaction>
</comment>
<comment type="subunit">
    <text evidence="3 8">Heterotetramer of two alpha and two beta chains.</text>
</comment>
<feature type="binding site" evidence="8">
    <location>
        <position position="389"/>
    </location>
    <ligand>
        <name>substrate</name>
    </ligand>
</feature>
<dbReference type="FunFam" id="3.10.20.340:FF:000003">
    <property type="entry name" value="Arginine biosynthesis bifunctional protein ArgJ"/>
    <property type="match status" value="1"/>
</dbReference>
<evidence type="ECO:0000256" key="2">
    <source>
        <dbReference type="ARBA" id="ARBA00006774"/>
    </source>
</evidence>
<dbReference type="GO" id="GO:0004358">
    <property type="term" value="F:L-glutamate N-acetyltransferase activity, acting on acetyl-L-ornithine as donor"/>
    <property type="evidence" value="ECO:0007669"/>
    <property type="project" value="UniProtKB-UniRule"/>
</dbReference>
<keyword evidence="5 8" id="KW-0808">Transferase</keyword>
<dbReference type="InterPro" id="IPR042195">
    <property type="entry name" value="ArgJ_beta_C"/>
</dbReference>
<feature type="binding site" evidence="8">
    <location>
        <position position="180"/>
    </location>
    <ligand>
        <name>substrate</name>
    </ligand>
</feature>
<comment type="catalytic activity">
    <reaction evidence="8">
        <text>L-glutamate + acetyl-CoA = N-acetyl-L-glutamate + CoA + H(+)</text>
        <dbReference type="Rhea" id="RHEA:24292"/>
        <dbReference type="ChEBI" id="CHEBI:15378"/>
        <dbReference type="ChEBI" id="CHEBI:29985"/>
        <dbReference type="ChEBI" id="CHEBI:44337"/>
        <dbReference type="ChEBI" id="CHEBI:57287"/>
        <dbReference type="ChEBI" id="CHEBI:57288"/>
        <dbReference type="EC" id="2.3.1.1"/>
    </reaction>
</comment>
<sequence>MKKGIAEVPGFKCGVGFGGIKKTEKKLNRPDTLVIVTERPADFSAVFTTNDVKAAPIKVSMEVKGKVSGIVANSGNANACTGERGIADAVEMAKLTSQLTGKGRFLVASTGVIGEPLPMDKVRRAIAEAVKNLGKAKGEEPARAIMTTDTFPKTAFKEADGFVVGGITKGAGMIDPSMATMLAFIGTDAKVEPELLDRALKEANEESFNAITVDGDMSTNDCVFLLSTGLGRDIGKEEYSYFVEVLKEVMKSLAYQIVKDGEGATKVARIKVLGARNKEQARRVARKIALSPLVKTALFGCDPNWGRIIAAAGAAREGIVEEKTELKIGKYLLFKGGRVEYREEEVSQYMKNSEEIEIEVNLNLGSESFTYLTCDLTYDYVRINAEYRT</sequence>
<dbReference type="InterPro" id="IPR016117">
    <property type="entry name" value="ArgJ-like_dom_sf"/>
</dbReference>
<dbReference type="Gene3D" id="3.60.70.12">
    <property type="entry name" value="L-amino peptidase D-ALA esterase/amidase"/>
    <property type="match status" value="1"/>
</dbReference>
<accession>A0A420W7Y6</accession>
<dbReference type="GO" id="GO:0005737">
    <property type="term" value="C:cytoplasm"/>
    <property type="evidence" value="ECO:0007669"/>
    <property type="project" value="UniProtKB-SubCell"/>
</dbReference>
<evidence type="ECO:0000256" key="5">
    <source>
        <dbReference type="ARBA" id="ARBA00022679"/>
    </source>
</evidence>
<comment type="similarity">
    <text evidence="2 8">Belongs to the ArgJ family.</text>
</comment>
<dbReference type="OrthoDB" id="9804242at2"/>
<dbReference type="UniPathway" id="UPA00068">
    <property type="reaction ID" value="UER00106"/>
</dbReference>
<feature type="binding site" evidence="8">
    <location>
        <position position="384"/>
    </location>
    <ligand>
        <name>substrate</name>
    </ligand>
</feature>
<dbReference type="CDD" id="cd02152">
    <property type="entry name" value="OAT"/>
    <property type="match status" value="1"/>
</dbReference>
<feature type="binding site" evidence="8">
    <location>
        <position position="262"/>
    </location>
    <ligand>
        <name>substrate</name>
    </ligand>
</feature>
<dbReference type="EC" id="2.3.1.35" evidence="8"/>
<dbReference type="EMBL" id="RBIE01000001">
    <property type="protein sequence ID" value="RKQ63398.1"/>
    <property type="molecule type" value="Genomic_DNA"/>
</dbReference>
<dbReference type="Gene3D" id="3.10.20.340">
    <property type="entry name" value="ArgJ beta chain, C-terminal domain"/>
    <property type="match status" value="1"/>
</dbReference>
<dbReference type="PANTHER" id="PTHR23100:SF0">
    <property type="entry name" value="ARGININE BIOSYNTHESIS BIFUNCTIONAL PROTEIN ARGJ, MITOCHONDRIAL"/>
    <property type="match status" value="1"/>
</dbReference>
<dbReference type="Proteomes" id="UP000280881">
    <property type="component" value="Unassembled WGS sequence"/>
</dbReference>
<keyword evidence="6 8" id="KW-0068">Autocatalytic cleavage</keyword>
<dbReference type="NCBIfam" id="NF003802">
    <property type="entry name" value="PRK05388.1"/>
    <property type="match status" value="1"/>
</dbReference>
<proteinExistence type="inferred from homology"/>
<gene>
    <name evidence="8" type="primary">argJ</name>
    <name evidence="9" type="ORF">C7457_0269</name>
</gene>
<feature type="active site" description="Nucleophile" evidence="8">
    <location>
        <position position="180"/>
    </location>
</feature>
<keyword evidence="8" id="KW-0028">Amino-acid biosynthesis</keyword>
<evidence type="ECO:0000313" key="10">
    <source>
        <dbReference type="Proteomes" id="UP000280881"/>
    </source>
</evidence>
<dbReference type="RefSeq" id="WP_121169646.1">
    <property type="nucleotide sequence ID" value="NZ_RBIE01000001.1"/>
</dbReference>
<evidence type="ECO:0000256" key="8">
    <source>
        <dbReference type="HAMAP-Rule" id="MF_01106"/>
    </source>
</evidence>
<keyword evidence="8" id="KW-0055">Arginine biosynthesis</keyword>
<comment type="caution">
    <text evidence="9">The sequence shown here is derived from an EMBL/GenBank/DDBJ whole genome shotgun (WGS) entry which is preliminary data.</text>
</comment>
<name>A0A420W7Y6_9BACT</name>
<evidence type="ECO:0000313" key="9">
    <source>
        <dbReference type="EMBL" id="RKQ63398.1"/>
    </source>
</evidence>
<dbReference type="HAMAP" id="MF_01106">
    <property type="entry name" value="ArgJ"/>
    <property type="match status" value="1"/>
</dbReference>
<feature type="chain" id="PRO_5023472003" description="Arginine biosynthesis bifunctional protein ArgJ alpha chain" evidence="8">
    <location>
        <begin position="1"/>
        <end position="179"/>
    </location>
</feature>
<evidence type="ECO:0000256" key="7">
    <source>
        <dbReference type="ARBA" id="ARBA00023315"/>
    </source>
</evidence>
<organism evidence="9 10">
    <name type="scientific">Thermovibrio guaymasensis</name>
    <dbReference type="NCBI Taxonomy" id="240167"/>
    <lineage>
        <taxon>Bacteria</taxon>
        <taxon>Pseudomonadati</taxon>
        <taxon>Aquificota</taxon>
        <taxon>Aquificia</taxon>
        <taxon>Desulfurobacteriales</taxon>
        <taxon>Desulfurobacteriaceae</taxon>
        <taxon>Thermovibrio</taxon>
    </lineage>
</organism>
<protein>
    <recommendedName>
        <fullName evidence="8">Arginine biosynthesis bifunctional protein ArgJ</fullName>
    </recommendedName>
    <domain>
        <recommendedName>
            <fullName evidence="8">Glutamate N-acetyltransferase</fullName>
            <ecNumber evidence="8">2.3.1.35</ecNumber>
        </recommendedName>
        <alternativeName>
            <fullName evidence="8">Ornithine acetyltransferase</fullName>
            <shortName evidence="8">OATase</shortName>
        </alternativeName>
        <alternativeName>
            <fullName evidence="8">Ornithine transacetylase</fullName>
        </alternativeName>
    </domain>
    <domain>
        <recommendedName>
            <fullName evidence="8">Amino-acid acetyltransferase</fullName>
            <ecNumber evidence="8">2.3.1.1</ecNumber>
        </recommendedName>
        <alternativeName>
            <fullName evidence="8">N-acetylglutamate synthase</fullName>
            <shortName evidence="8">AGSase</shortName>
        </alternativeName>
    </domain>
    <component>
        <recommendedName>
            <fullName evidence="8">Arginine biosynthesis bifunctional protein ArgJ alpha chain</fullName>
        </recommendedName>
    </component>
    <component>
        <recommendedName>
            <fullName evidence="8">Arginine biosynthesis bifunctional protein ArgJ beta chain</fullName>
        </recommendedName>
    </component>
</protein>
<dbReference type="EC" id="2.3.1.1" evidence="8"/>
<dbReference type="NCBIfam" id="TIGR00120">
    <property type="entry name" value="ArgJ"/>
    <property type="match status" value="1"/>
</dbReference>
<reference evidence="9 10" key="1">
    <citation type="submission" date="2018-10" db="EMBL/GenBank/DDBJ databases">
        <title>Genomic Encyclopedia of Type Strains, Phase IV (KMG-IV): sequencing the most valuable type-strain genomes for metagenomic binning, comparative biology and taxonomic classification.</title>
        <authorList>
            <person name="Goeker M."/>
        </authorList>
    </citation>
    <scope>NUCLEOTIDE SEQUENCE [LARGE SCALE GENOMIC DNA]</scope>
    <source>
        <strain evidence="9 10">DSM 15521</strain>
    </source>
</reference>
<evidence type="ECO:0000256" key="6">
    <source>
        <dbReference type="ARBA" id="ARBA00022813"/>
    </source>
</evidence>
<evidence type="ECO:0000256" key="3">
    <source>
        <dbReference type="ARBA" id="ARBA00011475"/>
    </source>
</evidence>